<dbReference type="EMBL" id="CP120627">
    <property type="protein sequence ID" value="WEW56518.1"/>
    <property type="molecule type" value="Genomic_DNA"/>
</dbReference>
<evidence type="ECO:0000313" key="4">
    <source>
        <dbReference type="Proteomes" id="UP001219355"/>
    </source>
</evidence>
<name>A0AAF0IH62_9EURO</name>
<evidence type="ECO:0000259" key="2">
    <source>
        <dbReference type="PROSITE" id="PS51767"/>
    </source>
</evidence>
<reference evidence="3" key="1">
    <citation type="submission" date="2023-03" db="EMBL/GenBank/DDBJ databases">
        <title>Emydomyces testavorans Genome Sequence.</title>
        <authorList>
            <person name="Hoyer L."/>
        </authorList>
    </citation>
    <scope>NUCLEOTIDE SEQUENCE</scope>
    <source>
        <strain evidence="3">16-2883</strain>
    </source>
</reference>
<organism evidence="3 4">
    <name type="scientific">Emydomyces testavorans</name>
    <dbReference type="NCBI Taxonomy" id="2070801"/>
    <lineage>
        <taxon>Eukaryota</taxon>
        <taxon>Fungi</taxon>
        <taxon>Dikarya</taxon>
        <taxon>Ascomycota</taxon>
        <taxon>Pezizomycotina</taxon>
        <taxon>Eurotiomycetes</taxon>
        <taxon>Eurotiomycetidae</taxon>
        <taxon>Onygenales</taxon>
        <taxon>Nannizziopsiaceae</taxon>
        <taxon>Emydomyces</taxon>
    </lineage>
</organism>
<evidence type="ECO:0000313" key="3">
    <source>
        <dbReference type="EMBL" id="WEW56518.1"/>
    </source>
</evidence>
<dbReference type="AlphaFoldDB" id="A0AAF0IH62"/>
<keyword evidence="4" id="KW-1185">Reference proteome</keyword>
<sequence>MPGLTQLIAMLAAFLVLIHANPSDNGPCYFTVIQVVNPKHIRRSPEYLYARALSKYGQDHSALVARDMLQLNGSVIATPEKDDESFLSPITIGNQTMLVNIDTGSADFWVFSSLLPEDQRKGHVYYTPGPDATKLDNYNWSVTYGDGTFAQGEVFLDNVTLGGVSVHSQAVEAAT</sequence>
<keyword evidence="1" id="KW-0732">Signal</keyword>
<gene>
    <name evidence="3" type="ORF">PRK78_001963</name>
</gene>
<dbReference type="InterPro" id="IPR021109">
    <property type="entry name" value="Peptidase_aspartic_dom_sf"/>
</dbReference>
<accession>A0AAF0IH62</accession>
<feature type="domain" description="Peptidase A1" evidence="2">
    <location>
        <begin position="86"/>
        <end position="175"/>
    </location>
</feature>
<dbReference type="PROSITE" id="PS51767">
    <property type="entry name" value="PEPTIDASE_A1"/>
    <property type="match status" value="1"/>
</dbReference>
<proteinExistence type="predicted"/>
<feature type="chain" id="PRO_5041927470" description="Peptidase A1 domain-containing protein" evidence="1">
    <location>
        <begin position="21"/>
        <end position="175"/>
    </location>
</feature>
<evidence type="ECO:0000256" key="1">
    <source>
        <dbReference type="SAM" id="SignalP"/>
    </source>
</evidence>
<feature type="signal peptide" evidence="1">
    <location>
        <begin position="1"/>
        <end position="20"/>
    </location>
</feature>
<dbReference type="SUPFAM" id="SSF50630">
    <property type="entry name" value="Acid proteases"/>
    <property type="match status" value="1"/>
</dbReference>
<dbReference type="InterPro" id="IPR033121">
    <property type="entry name" value="PEPTIDASE_A1"/>
</dbReference>
<dbReference type="Gene3D" id="2.40.70.10">
    <property type="entry name" value="Acid Proteases"/>
    <property type="match status" value="1"/>
</dbReference>
<dbReference type="Pfam" id="PF00026">
    <property type="entry name" value="Asp"/>
    <property type="match status" value="1"/>
</dbReference>
<dbReference type="Proteomes" id="UP001219355">
    <property type="component" value="Chromosome 1"/>
</dbReference>
<protein>
    <recommendedName>
        <fullName evidence="2">Peptidase A1 domain-containing protein</fullName>
    </recommendedName>
</protein>